<protein>
    <submittedName>
        <fullName evidence="2">Uncharacterized protein</fullName>
    </submittedName>
</protein>
<gene>
    <name evidence="2" type="ORF">R3P38DRAFT_2804190</name>
</gene>
<reference evidence="2 3" key="1">
    <citation type="journal article" date="2024" name="J Genomics">
        <title>Draft genome sequencing and assembly of Favolaschia claudopus CIRM-BRFM 2984 isolated from oak limbs.</title>
        <authorList>
            <person name="Navarro D."/>
            <person name="Drula E."/>
            <person name="Chaduli D."/>
            <person name="Cazenave R."/>
            <person name="Ahrendt S."/>
            <person name="Wang J."/>
            <person name="Lipzen A."/>
            <person name="Daum C."/>
            <person name="Barry K."/>
            <person name="Grigoriev I.V."/>
            <person name="Favel A."/>
            <person name="Rosso M.N."/>
            <person name="Martin F."/>
        </authorList>
    </citation>
    <scope>NUCLEOTIDE SEQUENCE [LARGE SCALE GENOMIC DNA]</scope>
    <source>
        <strain evidence="2 3">CIRM-BRFM 2984</strain>
    </source>
</reference>
<comment type="caution">
    <text evidence="2">The sequence shown here is derived from an EMBL/GenBank/DDBJ whole genome shotgun (WGS) entry which is preliminary data.</text>
</comment>
<dbReference type="EMBL" id="JAWWNJ010000119">
    <property type="protein sequence ID" value="KAK6988904.1"/>
    <property type="molecule type" value="Genomic_DNA"/>
</dbReference>
<feature type="region of interest" description="Disordered" evidence="1">
    <location>
        <begin position="58"/>
        <end position="82"/>
    </location>
</feature>
<organism evidence="2 3">
    <name type="scientific">Favolaschia claudopus</name>
    <dbReference type="NCBI Taxonomy" id="2862362"/>
    <lineage>
        <taxon>Eukaryota</taxon>
        <taxon>Fungi</taxon>
        <taxon>Dikarya</taxon>
        <taxon>Basidiomycota</taxon>
        <taxon>Agaricomycotina</taxon>
        <taxon>Agaricomycetes</taxon>
        <taxon>Agaricomycetidae</taxon>
        <taxon>Agaricales</taxon>
        <taxon>Marasmiineae</taxon>
        <taxon>Mycenaceae</taxon>
        <taxon>Favolaschia</taxon>
    </lineage>
</organism>
<sequence>MSLEEAELSLSRKDNHVHLNSAFYAARLIHPRHKRLGPFCPSSTPLLIIDDGVRVMHLPRGPPPSPPHQCTSSSEAEAEAGSEAEARHLRLAIILNSAPRILATAPLSKERQVYAGDLHALKLPPTWWWEWGGSRRRRGATHDPEKGMAMVMVMGGRQECRSVCWARDAGCSNRQLGPISHPGIFDMKALDEALNDQLTSFR</sequence>
<evidence type="ECO:0000256" key="1">
    <source>
        <dbReference type="SAM" id="MobiDB-lite"/>
    </source>
</evidence>
<accession>A0AAV9ZQX7</accession>
<name>A0AAV9ZQX7_9AGAR</name>
<dbReference type="AlphaFoldDB" id="A0AAV9ZQX7"/>
<dbReference type="Proteomes" id="UP001362999">
    <property type="component" value="Unassembled WGS sequence"/>
</dbReference>
<evidence type="ECO:0000313" key="2">
    <source>
        <dbReference type="EMBL" id="KAK6988904.1"/>
    </source>
</evidence>
<proteinExistence type="predicted"/>
<evidence type="ECO:0000313" key="3">
    <source>
        <dbReference type="Proteomes" id="UP001362999"/>
    </source>
</evidence>
<keyword evidence="3" id="KW-1185">Reference proteome</keyword>